<evidence type="ECO:0000313" key="1">
    <source>
        <dbReference type="EMBL" id="EDM00026.1"/>
    </source>
</evidence>
<organism evidence="1 2">
    <name type="scientific">Rattus norvegicus</name>
    <name type="common">Rat</name>
    <dbReference type="NCBI Taxonomy" id="10116"/>
    <lineage>
        <taxon>Eukaryota</taxon>
        <taxon>Metazoa</taxon>
        <taxon>Chordata</taxon>
        <taxon>Craniata</taxon>
        <taxon>Vertebrata</taxon>
        <taxon>Euteleostomi</taxon>
        <taxon>Mammalia</taxon>
        <taxon>Eutheria</taxon>
        <taxon>Euarchontoglires</taxon>
        <taxon>Glires</taxon>
        <taxon>Rodentia</taxon>
        <taxon>Myomorpha</taxon>
        <taxon>Muroidea</taxon>
        <taxon>Muridae</taxon>
        <taxon>Murinae</taxon>
        <taxon>Rattus</taxon>
    </lineage>
</organism>
<dbReference type="Proteomes" id="UP000234681">
    <property type="component" value="Chromosome 14"/>
</dbReference>
<proteinExistence type="predicted"/>
<dbReference type="AlphaFoldDB" id="A6IJW2"/>
<accession>A6IJW2</accession>
<gene>
    <name evidence="1" type="ORF">rCG_36164</name>
</gene>
<name>A6IJW2_RAT</name>
<dbReference type="EMBL" id="CH473963">
    <property type="protein sequence ID" value="EDM00026.1"/>
    <property type="molecule type" value="Genomic_DNA"/>
</dbReference>
<protein>
    <submittedName>
        <fullName evidence="1">RCG36164</fullName>
    </submittedName>
</protein>
<sequence length="29" mass="3154">MLGIPKDLSETLQDVTANRQECTNCQSTG</sequence>
<evidence type="ECO:0000313" key="2">
    <source>
        <dbReference type="Proteomes" id="UP000234681"/>
    </source>
</evidence>
<reference evidence="2" key="1">
    <citation type="submission" date="2005-09" db="EMBL/GenBank/DDBJ databases">
        <authorList>
            <person name="Mural R.J."/>
            <person name="Li P.W."/>
            <person name="Adams M.D."/>
            <person name="Amanatides P.G."/>
            <person name="Baden-Tillson H."/>
            <person name="Barnstead M."/>
            <person name="Chin S.H."/>
            <person name="Dew I."/>
            <person name="Evans C.A."/>
            <person name="Ferriera S."/>
            <person name="Flanigan M."/>
            <person name="Fosler C."/>
            <person name="Glodek A."/>
            <person name="Gu Z."/>
            <person name="Holt R.A."/>
            <person name="Jennings D."/>
            <person name="Kraft C.L."/>
            <person name="Lu F."/>
            <person name="Nguyen T."/>
            <person name="Nusskern D.R."/>
            <person name="Pfannkoch C.M."/>
            <person name="Sitter C."/>
            <person name="Sutton G.G."/>
            <person name="Venter J.C."/>
            <person name="Wang Z."/>
            <person name="Woodage T."/>
            <person name="Zheng X.H."/>
            <person name="Zhong F."/>
        </authorList>
    </citation>
    <scope>NUCLEOTIDE SEQUENCE [LARGE SCALE GENOMIC DNA]</scope>
    <source>
        <strain>BN</strain>
        <strain evidence="2">Sprague-Dawley</strain>
    </source>
</reference>